<dbReference type="Pfam" id="PF01494">
    <property type="entry name" value="FAD_binding_3"/>
    <property type="match status" value="1"/>
</dbReference>
<reference evidence="2 3" key="1">
    <citation type="submission" date="2019-02" db="EMBL/GenBank/DDBJ databases">
        <title>Deep-cultivation of Planctomycetes and their phenomic and genomic characterization uncovers novel biology.</title>
        <authorList>
            <person name="Wiegand S."/>
            <person name="Jogler M."/>
            <person name="Boedeker C."/>
            <person name="Pinto D."/>
            <person name="Vollmers J."/>
            <person name="Rivas-Marin E."/>
            <person name="Kohn T."/>
            <person name="Peeters S.H."/>
            <person name="Heuer A."/>
            <person name="Rast P."/>
            <person name="Oberbeckmann S."/>
            <person name="Bunk B."/>
            <person name="Jeske O."/>
            <person name="Meyerdierks A."/>
            <person name="Storesund J.E."/>
            <person name="Kallscheuer N."/>
            <person name="Luecker S."/>
            <person name="Lage O.M."/>
            <person name="Pohl T."/>
            <person name="Merkel B.J."/>
            <person name="Hornburger P."/>
            <person name="Mueller R.-W."/>
            <person name="Bruemmer F."/>
            <person name="Labrenz M."/>
            <person name="Spormann A.M."/>
            <person name="Op den Camp H."/>
            <person name="Overmann J."/>
            <person name="Amann R."/>
            <person name="Jetten M.S.M."/>
            <person name="Mascher T."/>
            <person name="Medema M.H."/>
            <person name="Devos D.P."/>
            <person name="Kaster A.-K."/>
            <person name="Ovreas L."/>
            <person name="Rohde M."/>
            <person name="Galperin M.Y."/>
            <person name="Jogler C."/>
        </authorList>
    </citation>
    <scope>NUCLEOTIDE SEQUENCE [LARGE SCALE GENOMIC DNA]</scope>
    <source>
        <strain evidence="2 3">ETA_A1</strain>
    </source>
</reference>
<dbReference type="Proteomes" id="UP000319576">
    <property type="component" value="Chromosome"/>
</dbReference>
<evidence type="ECO:0000313" key="3">
    <source>
        <dbReference type="Proteomes" id="UP000319576"/>
    </source>
</evidence>
<sequence length="464" mass="49858">MPAPARLGDHAVVIGGSVAGLLAARVLAAHYRRVTILERDRLPAGADARKGTPQARHIHVLLTAGRRVIERLYPGFVADLVAAGAEDYDAAGDVEWYSPAGPATTRFRSGLRFLGATRDLLEWGVRTRTLAHPGIEVRDGVSVAAYRLDPTGRRVVGVVLDRREGPGLPAEGLAADLVVDASGRGSRTPQLLESLGFPRPRETVVNGFLGYASRLVKRPAGWTDWSALHVQAAPPHRRRGGVIAPVEGGRWVVTLAGGGKDYPPTDDAGFREFARSLPDPRFAAAVEAAEPLSPIVGTKTSENRVRYYEEVTRRPEGLVVTGDAACAFNPVYGQGMSAAAVGAEVLDGCLRAARPGVVGLAARFQRRLAKANARPWLLATGEDYRFAEAEGPPPGLVVRLAHRYLDRVTALAARDPAVRRRFVEVVHLVRSPLSFLTPSMVARTVLAGRARATPVLDRPALRHR</sequence>
<evidence type="ECO:0000313" key="2">
    <source>
        <dbReference type="EMBL" id="QDU23514.1"/>
    </source>
</evidence>
<proteinExistence type="predicted"/>
<dbReference type="EMBL" id="CP036273">
    <property type="protein sequence ID" value="QDU23514.1"/>
    <property type="molecule type" value="Genomic_DNA"/>
</dbReference>
<dbReference type="OrthoDB" id="9790035at2"/>
<dbReference type="KEGG" id="uli:ETAA1_55140"/>
<keyword evidence="3" id="KW-1185">Reference proteome</keyword>
<dbReference type="InterPro" id="IPR036188">
    <property type="entry name" value="FAD/NAD-bd_sf"/>
</dbReference>
<feature type="domain" description="FAD-binding" evidence="1">
    <location>
        <begin position="12"/>
        <end position="340"/>
    </location>
</feature>
<protein>
    <submittedName>
        <fullName evidence="2">Epoxidase LasC</fullName>
        <ecNumber evidence="2">1.14.13.-</ecNumber>
    </submittedName>
</protein>
<dbReference type="SUPFAM" id="SSF51905">
    <property type="entry name" value="FAD/NAD(P)-binding domain"/>
    <property type="match status" value="1"/>
</dbReference>
<name>A0A517Y182_9BACT</name>
<dbReference type="EC" id="1.14.13.-" evidence="2"/>
<dbReference type="GO" id="GO:0071949">
    <property type="term" value="F:FAD binding"/>
    <property type="evidence" value="ECO:0007669"/>
    <property type="project" value="InterPro"/>
</dbReference>
<dbReference type="AlphaFoldDB" id="A0A517Y182"/>
<evidence type="ECO:0000259" key="1">
    <source>
        <dbReference type="Pfam" id="PF01494"/>
    </source>
</evidence>
<gene>
    <name evidence="2" type="ORF">ETAA1_55140</name>
</gene>
<dbReference type="PANTHER" id="PTHR43422:SF3">
    <property type="entry name" value="THIAMINE THIAZOLE SYNTHASE"/>
    <property type="match status" value="1"/>
</dbReference>
<organism evidence="2 3">
    <name type="scientific">Urbifossiella limnaea</name>
    <dbReference type="NCBI Taxonomy" id="2528023"/>
    <lineage>
        <taxon>Bacteria</taxon>
        <taxon>Pseudomonadati</taxon>
        <taxon>Planctomycetota</taxon>
        <taxon>Planctomycetia</taxon>
        <taxon>Gemmatales</taxon>
        <taxon>Gemmataceae</taxon>
        <taxon>Urbifossiella</taxon>
    </lineage>
</organism>
<dbReference type="PANTHER" id="PTHR43422">
    <property type="entry name" value="THIAMINE THIAZOLE SYNTHASE"/>
    <property type="match status" value="1"/>
</dbReference>
<dbReference type="RefSeq" id="WP_145243753.1">
    <property type="nucleotide sequence ID" value="NZ_CP036273.1"/>
</dbReference>
<dbReference type="InterPro" id="IPR002938">
    <property type="entry name" value="FAD-bd"/>
</dbReference>
<accession>A0A517Y182</accession>
<keyword evidence="2" id="KW-0560">Oxidoreductase</keyword>
<dbReference type="GO" id="GO:0016491">
    <property type="term" value="F:oxidoreductase activity"/>
    <property type="evidence" value="ECO:0007669"/>
    <property type="project" value="UniProtKB-KW"/>
</dbReference>
<dbReference type="Gene3D" id="3.50.50.60">
    <property type="entry name" value="FAD/NAD(P)-binding domain"/>
    <property type="match status" value="2"/>
</dbReference>